<feature type="compositionally biased region" description="Polar residues" evidence="1">
    <location>
        <begin position="14"/>
        <end position="23"/>
    </location>
</feature>
<dbReference type="EMBL" id="JADBED010000001">
    <property type="protein sequence ID" value="MBE1525010.1"/>
    <property type="molecule type" value="Genomic_DNA"/>
</dbReference>
<dbReference type="RefSeq" id="WP_192595937.1">
    <property type="nucleotide sequence ID" value="NZ_BAAALJ010000013.1"/>
</dbReference>
<reference evidence="2 3" key="1">
    <citation type="submission" date="2020-10" db="EMBL/GenBank/DDBJ databases">
        <title>Sequencing the genomes of 1000 actinobacteria strains.</title>
        <authorList>
            <person name="Klenk H.-P."/>
        </authorList>
    </citation>
    <scope>NUCLEOTIDE SEQUENCE [LARGE SCALE GENOMIC DNA]</scope>
    <source>
        <strain evidence="2 3">DSM 15666</strain>
    </source>
</reference>
<sequence>MAPSRRMASRGTAPHTSGSSTKGTIMRTAATGFFLQRTVAMAKDQAFDDHGGLTPRAESMLTRAVTVQRPLVLANLRRLRKAHPSFSNRQLAAQLEREFVRGLTGGGALIGATAAVPAVGTLTSLGLSAAATGTFLEACALYAQSMAELSGISTADPERAKLLVMGVMLGEQGRKLLGELSAQAGGKGTGPFASLVPLKSSASPSGLTGAVVDQLKRQFVRRFFIRQGTSMVGRAIPFGIGAVVGGAANHSLARQIVKSAHLTFGELPEQTPESLVKDMLRSLERERLRAERRERRGRKRQILTQRRRRRGDEDPQQITDVGAEAPVKTVGH</sequence>
<feature type="region of interest" description="Disordered" evidence="1">
    <location>
        <begin position="290"/>
        <end position="332"/>
    </location>
</feature>
<evidence type="ECO:0000313" key="2">
    <source>
        <dbReference type="EMBL" id="MBE1525010.1"/>
    </source>
</evidence>
<comment type="caution">
    <text evidence="2">The sequence shown here is derived from an EMBL/GenBank/DDBJ whole genome shotgun (WGS) entry which is preliminary data.</text>
</comment>
<organism evidence="2 3">
    <name type="scientific">Nesterenkonia lutea</name>
    <dbReference type="NCBI Taxonomy" id="272919"/>
    <lineage>
        <taxon>Bacteria</taxon>
        <taxon>Bacillati</taxon>
        <taxon>Actinomycetota</taxon>
        <taxon>Actinomycetes</taxon>
        <taxon>Micrococcales</taxon>
        <taxon>Micrococcaceae</taxon>
        <taxon>Nesterenkonia</taxon>
    </lineage>
</organism>
<dbReference type="Proteomes" id="UP000643525">
    <property type="component" value="Unassembled WGS sequence"/>
</dbReference>
<accession>A0ABR9JGF3</accession>
<evidence type="ECO:0008006" key="4">
    <source>
        <dbReference type="Google" id="ProtNLM"/>
    </source>
</evidence>
<proteinExistence type="predicted"/>
<evidence type="ECO:0000313" key="3">
    <source>
        <dbReference type="Proteomes" id="UP000643525"/>
    </source>
</evidence>
<keyword evidence="3" id="KW-1185">Reference proteome</keyword>
<evidence type="ECO:0000256" key="1">
    <source>
        <dbReference type="SAM" id="MobiDB-lite"/>
    </source>
</evidence>
<gene>
    <name evidence="2" type="ORF">H4W27_002128</name>
</gene>
<name>A0ABR9JGF3_9MICC</name>
<protein>
    <recommendedName>
        <fullName evidence="4">Di-and tripeptidase</fullName>
    </recommendedName>
</protein>
<feature type="region of interest" description="Disordered" evidence="1">
    <location>
        <begin position="1"/>
        <end position="23"/>
    </location>
</feature>
<feature type="compositionally biased region" description="Basic residues" evidence="1">
    <location>
        <begin position="295"/>
        <end position="309"/>
    </location>
</feature>